<comment type="cofactor">
    <cofactor evidence="2 11">
        <name>NAD(+)</name>
        <dbReference type="ChEBI" id="CHEBI:57540"/>
    </cofactor>
</comment>
<evidence type="ECO:0000256" key="5">
    <source>
        <dbReference type="ARBA" id="ARBA00013189"/>
    </source>
</evidence>
<dbReference type="RefSeq" id="WP_119864884.1">
    <property type="nucleotide sequence ID" value="NZ_CP016786.1"/>
</dbReference>
<keyword evidence="10 11" id="KW-0119">Carbohydrate metabolism</keyword>
<dbReference type="Gene3D" id="3.40.50.720">
    <property type="entry name" value="NAD(P)-binding Rossmann-like Domain"/>
    <property type="match status" value="1"/>
</dbReference>
<keyword evidence="8" id="KW-0299">Galactose metabolism</keyword>
<evidence type="ECO:0000259" key="12">
    <source>
        <dbReference type="Pfam" id="PF01370"/>
    </source>
</evidence>
<dbReference type="EC" id="5.1.3.2" evidence="5 11"/>
<organism evidence="13 14">
    <name type="scientific">Clostridium isatidis</name>
    <dbReference type="NCBI Taxonomy" id="182773"/>
    <lineage>
        <taxon>Bacteria</taxon>
        <taxon>Bacillati</taxon>
        <taxon>Bacillota</taxon>
        <taxon>Clostridia</taxon>
        <taxon>Eubacteriales</taxon>
        <taxon>Clostridiaceae</taxon>
        <taxon>Clostridium</taxon>
    </lineage>
</organism>
<dbReference type="Pfam" id="PF01370">
    <property type="entry name" value="Epimerase"/>
    <property type="match status" value="1"/>
</dbReference>
<dbReference type="InterPro" id="IPR036291">
    <property type="entry name" value="NAD(P)-bd_dom_sf"/>
</dbReference>
<keyword evidence="9 11" id="KW-0413">Isomerase</keyword>
<dbReference type="GO" id="GO:0003978">
    <property type="term" value="F:UDP-glucose 4-epimerase activity"/>
    <property type="evidence" value="ECO:0007669"/>
    <property type="project" value="UniProtKB-UniRule"/>
</dbReference>
<feature type="domain" description="NAD-dependent epimerase/dehydratase" evidence="12">
    <location>
        <begin position="2"/>
        <end position="251"/>
    </location>
</feature>
<dbReference type="CDD" id="cd05247">
    <property type="entry name" value="UDP_G4E_1_SDR_e"/>
    <property type="match status" value="1"/>
</dbReference>
<dbReference type="EMBL" id="CP016786">
    <property type="protein sequence ID" value="ASW42750.1"/>
    <property type="molecule type" value="Genomic_DNA"/>
</dbReference>
<dbReference type="NCBIfam" id="TIGR01179">
    <property type="entry name" value="galE"/>
    <property type="match status" value="1"/>
</dbReference>
<dbReference type="KEGG" id="cia:BEN51_04435"/>
<dbReference type="Gene3D" id="3.90.25.10">
    <property type="entry name" value="UDP-galactose 4-epimerase, domain 1"/>
    <property type="match status" value="1"/>
</dbReference>
<reference evidence="13 14" key="1">
    <citation type="submission" date="2016-08" db="EMBL/GenBank/DDBJ databases">
        <title>Complete Genome Sequence Of The Indigo Reducing Clostridium isatidis DSM15098.</title>
        <authorList>
            <person name="Little G.T."/>
            <person name="Minton N.P."/>
        </authorList>
    </citation>
    <scope>NUCLEOTIDE SEQUENCE [LARGE SCALE GENOMIC DNA]</scope>
    <source>
        <strain evidence="13 14">DSM 15098</strain>
    </source>
</reference>
<evidence type="ECO:0000256" key="1">
    <source>
        <dbReference type="ARBA" id="ARBA00000083"/>
    </source>
</evidence>
<name>A0A343JB42_9CLOT</name>
<evidence type="ECO:0000256" key="11">
    <source>
        <dbReference type="RuleBase" id="RU366046"/>
    </source>
</evidence>
<evidence type="ECO:0000256" key="9">
    <source>
        <dbReference type="ARBA" id="ARBA00023235"/>
    </source>
</evidence>
<dbReference type="InterPro" id="IPR005886">
    <property type="entry name" value="UDP_G4E"/>
</dbReference>
<dbReference type="AlphaFoldDB" id="A0A343JB42"/>
<comment type="pathway">
    <text evidence="3 11">Carbohydrate metabolism; galactose metabolism.</text>
</comment>
<dbReference type="PANTHER" id="PTHR43725">
    <property type="entry name" value="UDP-GLUCOSE 4-EPIMERASE"/>
    <property type="match status" value="1"/>
</dbReference>
<evidence type="ECO:0000256" key="7">
    <source>
        <dbReference type="ARBA" id="ARBA00023027"/>
    </source>
</evidence>
<dbReference type="UniPathway" id="UPA00214"/>
<evidence type="ECO:0000313" key="13">
    <source>
        <dbReference type="EMBL" id="ASW42750.1"/>
    </source>
</evidence>
<evidence type="ECO:0000256" key="2">
    <source>
        <dbReference type="ARBA" id="ARBA00001911"/>
    </source>
</evidence>
<evidence type="ECO:0000313" key="14">
    <source>
        <dbReference type="Proteomes" id="UP000264883"/>
    </source>
</evidence>
<sequence>MILVCGGAGYIGSHAVYQLIEKGEEVVVVDNLETGHIESVHKQAKFYNVDIRNEEELDKVFKENNITEVIHFAANSLVGESMTNPLKYYNNNVHGTEVLLKVMINNNVKKIVFSSTAATYGEVEKMPITENDRTEPTNAYGETKLAMEKMMKWCDTAYGLKYVALRYFNVAGAHVSGTIGEAHNPETHLIPLILQVPLGKREFISIFGDDYDTEDGTCIRDYIHVTDLANAHILAVEYLRAGNSSDIFNLGNGNGFSVKEMIEAARRVTGHEIPAKVCERRAGDPARLIASAEKAKKILKWEPKFTNVEDIIASAWNWHKNNPNGFSK</sequence>
<proteinExistence type="inferred from homology"/>
<dbReference type="SUPFAM" id="SSF51735">
    <property type="entry name" value="NAD(P)-binding Rossmann-fold domains"/>
    <property type="match status" value="1"/>
</dbReference>
<comment type="subunit">
    <text evidence="11">Homodimer.</text>
</comment>
<dbReference type="OrthoDB" id="9811743at2"/>
<gene>
    <name evidence="13" type="ORF">BEN51_04435</name>
</gene>
<accession>A0A343JB42</accession>
<evidence type="ECO:0000256" key="4">
    <source>
        <dbReference type="ARBA" id="ARBA00007637"/>
    </source>
</evidence>
<evidence type="ECO:0000256" key="10">
    <source>
        <dbReference type="ARBA" id="ARBA00023277"/>
    </source>
</evidence>
<evidence type="ECO:0000256" key="3">
    <source>
        <dbReference type="ARBA" id="ARBA00004947"/>
    </source>
</evidence>
<dbReference type="Proteomes" id="UP000264883">
    <property type="component" value="Chromosome"/>
</dbReference>
<comment type="similarity">
    <text evidence="4 11">Belongs to the NAD(P)-dependent epimerase/dehydratase family.</text>
</comment>
<evidence type="ECO:0000256" key="6">
    <source>
        <dbReference type="ARBA" id="ARBA00018569"/>
    </source>
</evidence>
<dbReference type="PANTHER" id="PTHR43725:SF53">
    <property type="entry name" value="UDP-ARABINOSE 4-EPIMERASE 1"/>
    <property type="match status" value="1"/>
</dbReference>
<keyword evidence="7 11" id="KW-0520">NAD</keyword>
<protein>
    <recommendedName>
        <fullName evidence="6 11">UDP-glucose 4-epimerase</fullName>
        <ecNumber evidence="5 11">5.1.3.2</ecNumber>
    </recommendedName>
</protein>
<keyword evidence="14" id="KW-1185">Reference proteome</keyword>
<dbReference type="GO" id="GO:0033499">
    <property type="term" value="P:galactose catabolic process via UDP-galactose, Leloir pathway"/>
    <property type="evidence" value="ECO:0007669"/>
    <property type="project" value="TreeGrafter"/>
</dbReference>
<evidence type="ECO:0000256" key="8">
    <source>
        <dbReference type="ARBA" id="ARBA00023144"/>
    </source>
</evidence>
<dbReference type="InterPro" id="IPR001509">
    <property type="entry name" value="Epimerase_deHydtase"/>
</dbReference>
<comment type="catalytic activity">
    <reaction evidence="1 11">
        <text>UDP-alpha-D-glucose = UDP-alpha-D-galactose</text>
        <dbReference type="Rhea" id="RHEA:22168"/>
        <dbReference type="ChEBI" id="CHEBI:58885"/>
        <dbReference type="ChEBI" id="CHEBI:66914"/>
        <dbReference type="EC" id="5.1.3.2"/>
    </reaction>
</comment>